<comment type="caution">
    <text evidence="2">The sequence shown here is derived from an EMBL/GenBank/DDBJ whole genome shotgun (WGS) entry which is preliminary data.</text>
</comment>
<evidence type="ECO:0000256" key="1">
    <source>
        <dbReference type="SAM" id="MobiDB-lite"/>
    </source>
</evidence>
<evidence type="ECO:0000313" key="3">
    <source>
        <dbReference type="Proteomes" id="UP000186601"/>
    </source>
</evidence>
<evidence type="ECO:0000313" key="2">
    <source>
        <dbReference type="EMBL" id="PSS37306.1"/>
    </source>
</evidence>
<dbReference type="OrthoDB" id="2758671at2759"/>
<sequence length="582" mass="64102">MSSDESQSDEDFDINDAAFQDDPQAAAEHASLFQRPHPRDDMVIEDLRKLVFEYQEKLTLAEDMVLHLRMDVAGLRASQVGRRGADKDVSTATLKRDPEVRLAGRSFVLVSPWLSVKIPSVRPNIDPKSLERYASAEAAKMAAQAEVHDHFPKGSKVLSTMGKSTHVEKLFRHCLNDQRSKLTSAAGSLMPFLFTTVSAEAWASREVRKTDPEAARLRGEEGQIFSAPFIFPPDAEGDPDQAFKNPALVRLFRGIVFGRTAIRPNSRPKGNTLGKLWDIFQATRGMVAYTCCTVSIQFLGPGFTANFPHKAAYHLSYDDTFAEDGKGEWEKKLRDDPKCTDAPPEFSYGLMFRSIVRLLHELEATDRVKSILDFWTKVAFDGVDPVVVRTATSKSQQHEADRLFLEMFRADKVVSSATPLLHIGSPDNESDDDLWVEPAFDSISHSRPLVPNVPSISHRSSLRAAGTISRVPSPTIPEPQRLSAAVPPLPSVDSMSSALSALSVVSGRSTTSVRTARSSRTTAIEVPLDFEYASEGEGDDEIMEPEPVRKTRARGAKAKGKDSELGSVVAPTAAKRRGGKRK</sequence>
<keyword evidence="3" id="KW-1185">Reference proteome</keyword>
<dbReference type="EMBL" id="MLYV02000059">
    <property type="protein sequence ID" value="PSS37306.1"/>
    <property type="molecule type" value="Genomic_DNA"/>
</dbReference>
<protein>
    <submittedName>
        <fullName evidence="2">Uncharacterized protein</fullName>
    </submittedName>
</protein>
<feature type="compositionally biased region" description="Acidic residues" evidence="1">
    <location>
        <begin position="533"/>
        <end position="544"/>
    </location>
</feature>
<feature type="region of interest" description="Disordered" evidence="1">
    <location>
        <begin position="1"/>
        <end position="20"/>
    </location>
</feature>
<name>A0A2R6S4W2_9APHY</name>
<dbReference type="Proteomes" id="UP000186601">
    <property type="component" value="Unassembled WGS sequence"/>
</dbReference>
<reference evidence="2 3" key="1">
    <citation type="submission" date="2018-02" db="EMBL/GenBank/DDBJ databases">
        <title>Genome sequence of the basidiomycete white-rot fungus Phlebia centrifuga.</title>
        <authorList>
            <person name="Granchi Z."/>
            <person name="Peng M."/>
            <person name="de Vries R.P."/>
            <person name="Hilden K."/>
            <person name="Makela M.R."/>
            <person name="Grigoriev I."/>
            <person name="Riley R."/>
        </authorList>
    </citation>
    <scope>NUCLEOTIDE SEQUENCE [LARGE SCALE GENOMIC DNA]</scope>
    <source>
        <strain evidence="2 3">FBCC195</strain>
    </source>
</reference>
<proteinExistence type="predicted"/>
<organism evidence="2 3">
    <name type="scientific">Hermanssonia centrifuga</name>
    <dbReference type="NCBI Taxonomy" id="98765"/>
    <lineage>
        <taxon>Eukaryota</taxon>
        <taxon>Fungi</taxon>
        <taxon>Dikarya</taxon>
        <taxon>Basidiomycota</taxon>
        <taxon>Agaricomycotina</taxon>
        <taxon>Agaricomycetes</taxon>
        <taxon>Polyporales</taxon>
        <taxon>Meruliaceae</taxon>
        <taxon>Hermanssonia</taxon>
    </lineage>
</organism>
<accession>A0A2R6S4W2</accession>
<feature type="compositionally biased region" description="Acidic residues" evidence="1">
    <location>
        <begin position="1"/>
        <end position="14"/>
    </location>
</feature>
<feature type="region of interest" description="Disordered" evidence="1">
    <location>
        <begin position="533"/>
        <end position="582"/>
    </location>
</feature>
<dbReference type="AlphaFoldDB" id="A0A2R6S4W2"/>
<gene>
    <name evidence="2" type="ORF">PHLCEN_2v849</name>
</gene>